<evidence type="ECO:0000256" key="1">
    <source>
        <dbReference type="SAM" id="SignalP"/>
    </source>
</evidence>
<sequence length="519" mass="56592">MPGIRIAVAGVALGSAMLFQPTHAMPPPPPTVPTPVAPPAEFADYIAQVRLADAMPDEEARCNAHPDLPGNQWLAGAAQGRCAMLRAPALTLDKIDSLLATPAGVAALESGFAGLLDAHYRDPAQRDQIFIAVRVFDKRPRAGEISQRWLQAAPESAFAKLAAGAHFAAAGWSERGTAVASRTSPRQLERMHGYFAQAIPLLTQVLEIEPRLTPACTRLNAIGRQSSDALETFAATHCRKTDPDSYFVEGELIRAAEPRWSGSHEALERAVAFAASRTEHNPALGVFLGDAAGYEASAADSHGEVVQTLVAAANMGPNPTLLADAGSGYWDIRQHWLAVVYYSQALRFEPNDAWNRYARAGLMTDHFRDYDWARSDMRIALQKEPDEPRFLLLMGDIARVTETSAAARDYYRRAMEGDSRGEAMLRYCQTFLTPMMPKEADACTHDLVTEFANSASAWLTRARALAPHDADAALAALEQVKVLADPQKSFDRRTVVRAQELEEELKARSTQTPVRPAGR</sequence>
<dbReference type="SUPFAM" id="SSF48452">
    <property type="entry name" value="TPR-like"/>
    <property type="match status" value="1"/>
</dbReference>
<keyword evidence="3" id="KW-1185">Reference proteome</keyword>
<keyword evidence="1" id="KW-0732">Signal</keyword>
<evidence type="ECO:0000313" key="3">
    <source>
        <dbReference type="Proteomes" id="UP001317822"/>
    </source>
</evidence>
<name>A0ABM8DET7_9GAMM</name>
<gene>
    <name evidence="2" type="ORF">LA521A_22940</name>
</gene>
<protein>
    <submittedName>
        <fullName evidence="2">DUF4034 domain-containing protein</fullName>
    </submittedName>
</protein>
<evidence type="ECO:0000313" key="2">
    <source>
        <dbReference type="EMBL" id="BDU17093.1"/>
    </source>
</evidence>
<reference evidence="2 3" key="1">
    <citation type="journal article" date="2023" name="Int. J. Syst. Evol. Microbiol.">
        <title>Physiological and genomic analyses of cobalamin (vitamin B12)-auxotrophy of Lysobacter auxotrophicus sp. nov., a methionine-auxotrophic chitinolytic bacterium isolated from chitin-treated soil.</title>
        <authorList>
            <person name="Saito A."/>
            <person name="Dohra H."/>
            <person name="Hamada M."/>
            <person name="Moriuchi R."/>
            <person name="Kotsuchibashi Y."/>
            <person name="Mori K."/>
        </authorList>
    </citation>
    <scope>NUCLEOTIDE SEQUENCE [LARGE SCALE GENOMIC DNA]</scope>
    <source>
        <strain evidence="2 3">5-21a</strain>
    </source>
</reference>
<accession>A0ABM8DET7</accession>
<organism evidence="2 3">
    <name type="scientific">Lysobacter auxotrophicus</name>
    <dbReference type="NCBI Taxonomy" id="2992573"/>
    <lineage>
        <taxon>Bacteria</taxon>
        <taxon>Pseudomonadati</taxon>
        <taxon>Pseudomonadota</taxon>
        <taxon>Gammaproteobacteria</taxon>
        <taxon>Lysobacterales</taxon>
        <taxon>Lysobacteraceae</taxon>
        <taxon>Lysobacter</taxon>
    </lineage>
</organism>
<proteinExistence type="predicted"/>
<dbReference type="Gene3D" id="1.25.40.10">
    <property type="entry name" value="Tetratricopeptide repeat domain"/>
    <property type="match status" value="1"/>
</dbReference>
<dbReference type="InterPro" id="IPR011990">
    <property type="entry name" value="TPR-like_helical_dom_sf"/>
</dbReference>
<feature type="chain" id="PRO_5046648960" evidence="1">
    <location>
        <begin position="25"/>
        <end position="519"/>
    </location>
</feature>
<dbReference type="RefSeq" id="WP_281779059.1">
    <property type="nucleotide sequence ID" value="NZ_AP027041.1"/>
</dbReference>
<dbReference type="Proteomes" id="UP001317822">
    <property type="component" value="Chromosome"/>
</dbReference>
<dbReference type="EMBL" id="AP027041">
    <property type="protein sequence ID" value="BDU17093.1"/>
    <property type="molecule type" value="Genomic_DNA"/>
</dbReference>
<feature type="signal peptide" evidence="1">
    <location>
        <begin position="1"/>
        <end position="24"/>
    </location>
</feature>